<dbReference type="RefSeq" id="WP_379789046.1">
    <property type="nucleotide sequence ID" value="NZ_JBHSHL010000051.1"/>
</dbReference>
<dbReference type="InterPro" id="IPR004872">
    <property type="entry name" value="Lipoprotein_NlpA"/>
</dbReference>
<keyword evidence="10" id="KW-1185">Reference proteome</keyword>
<evidence type="ECO:0000256" key="5">
    <source>
        <dbReference type="ARBA" id="ARBA00023288"/>
    </source>
</evidence>
<feature type="signal peptide" evidence="8">
    <location>
        <begin position="1"/>
        <end position="19"/>
    </location>
</feature>
<evidence type="ECO:0000256" key="4">
    <source>
        <dbReference type="ARBA" id="ARBA00023139"/>
    </source>
</evidence>
<accession>A0ABV9QPV3</accession>
<dbReference type="PANTHER" id="PTHR30429">
    <property type="entry name" value="D-METHIONINE-BINDING LIPOPROTEIN METQ"/>
    <property type="match status" value="1"/>
</dbReference>
<evidence type="ECO:0000256" key="7">
    <source>
        <dbReference type="SAM" id="MobiDB-lite"/>
    </source>
</evidence>
<evidence type="ECO:0000256" key="1">
    <source>
        <dbReference type="ARBA" id="ARBA00004635"/>
    </source>
</evidence>
<dbReference type="EMBL" id="JBHSHL010000051">
    <property type="protein sequence ID" value="MFC4805481.1"/>
    <property type="molecule type" value="Genomic_DNA"/>
</dbReference>
<dbReference type="Gene3D" id="3.40.190.10">
    <property type="entry name" value="Periplasmic binding protein-like II"/>
    <property type="match status" value="2"/>
</dbReference>
<dbReference type="SUPFAM" id="SSF53850">
    <property type="entry name" value="Periplasmic binding protein-like II"/>
    <property type="match status" value="1"/>
</dbReference>
<evidence type="ECO:0000256" key="3">
    <source>
        <dbReference type="ARBA" id="ARBA00023136"/>
    </source>
</evidence>
<sequence length="293" mass="31543">MKKLFTLVLTGLLVTGLFAGCGAKQEQTQEQTPAETTETAETPAETVTLKVGATPIPHEELLKFVAPKLEEQGIKLEVVTFTDYVQPNVALADGQLDANFFQHVPYLDSYNASNQTNLVSAGNIHVEPLALYSQKVKSVSELAAGATVAIPNDPTNCGRALILLQAKGIIKLSETAGLEATEKDVVENPSNLVFKPVEAAQLPRILAEVDAAVINGNYAIESGLVPTNDALLLKDGEEDRVIEGAESPYANIITVREGEENNENIKKLVETLQSEEVKKFIEEKYNGGVVPAF</sequence>
<evidence type="ECO:0000256" key="2">
    <source>
        <dbReference type="ARBA" id="ARBA00022729"/>
    </source>
</evidence>
<evidence type="ECO:0000313" key="9">
    <source>
        <dbReference type="EMBL" id="MFC4805481.1"/>
    </source>
</evidence>
<protein>
    <recommendedName>
        <fullName evidence="6">Lipoprotein</fullName>
    </recommendedName>
</protein>
<proteinExistence type="inferred from homology"/>
<dbReference type="PIRSF" id="PIRSF002854">
    <property type="entry name" value="MetQ"/>
    <property type="match status" value="1"/>
</dbReference>
<dbReference type="PANTHER" id="PTHR30429:SF0">
    <property type="entry name" value="METHIONINE-BINDING LIPOPROTEIN METQ"/>
    <property type="match status" value="1"/>
</dbReference>
<feature type="compositionally biased region" description="Low complexity" evidence="7">
    <location>
        <begin position="25"/>
        <end position="43"/>
    </location>
</feature>
<feature type="region of interest" description="Disordered" evidence="7">
    <location>
        <begin position="24"/>
        <end position="43"/>
    </location>
</feature>
<organism evidence="9 10">
    <name type="scientific">Filifactor villosus</name>
    <dbReference type="NCBI Taxonomy" id="29374"/>
    <lineage>
        <taxon>Bacteria</taxon>
        <taxon>Bacillati</taxon>
        <taxon>Bacillota</taxon>
        <taxon>Clostridia</taxon>
        <taxon>Peptostreptococcales</taxon>
        <taxon>Filifactoraceae</taxon>
        <taxon>Filifactor</taxon>
    </lineage>
</organism>
<keyword evidence="3" id="KW-0472">Membrane</keyword>
<comment type="caution">
    <text evidence="9">The sequence shown here is derived from an EMBL/GenBank/DDBJ whole genome shotgun (WGS) entry which is preliminary data.</text>
</comment>
<comment type="subcellular location">
    <subcellularLocation>
        <location evidence="1">Membrane</location>
        <topology evidence="1">Lipid-anchor</topology>
    </subcellularLocation>
</comment>
<comment type="similarity">
    <text evidence="6">Belongs to the nlpA lipoprotein family.</text>
</comment>
<evidence type="ECO:0000313" key="10">
    <source>
        <dbReference type="Proteomes" id="UP001595916"/>
    </source>
</evidence>
<dbReference type="PROSITE" id="PS51257">
    <property type="entry name" value="PROKAR_LIPOPROTEIN"/>
    <property type="match status" value="1"/>
</dbReference>
<evidence type="ECO:0000256" key="6">
    <source>
        <dbReference type="PIRNR" id="PIRNR002854"/>
    </source>
</evidence>
<evidence type="ECO:0000256" key="8">
    <source>
        <dbReference type="SAM" id="SignalP"/>
    </source>
</evidence>
<keyword evidence="4" id="KW-0564">Palmitate</keyword>
<name>A0ABV9QPV3_9FIRM</name>
<dbReference type="Proteomes" id="UP001595916">
    <property type="component" value="Unassembled WGS sequence"/>
</dbReference>
<gene>
    <name evidence="9" type="ORF">ACFO4R_10405</name>
</gene>
<keyword evidence="2 8" id="KW-0732">Signal</keyword>
<dbReference type="CDD" id="cd13597">
    <property type="entry name" value="PBP2_lipoprotein_Tp32"/>
    <property type="match status" value="1"/>
</dbReference>
<reference evidence="10" key="1">
    <citation type="journal article" date="2019" name="Int. J. Syst. Evol. Microbiol.">
        <title>The Global Catalogue of Microorganisms (GCM) 10K type strain sequencing project: providing services to taxonomists for standard genome sequencing and annotation.</title>
        <authorList>
            <consortium name="The Broad Institute Genomics Platform"/>
            <consortium name="The Broad Institute Genome Sequencing Center for Infectious Disease"/>
            <person name="Wu L."/>
            <person name="Ma J."/>
        </authorList>
    </citation>
    <scope>NUCLEOTIDE SEQUENCE [LARGE SCALE GENOMIC DNA]</scope>
    <source>
        <strain evidence="10">CCUG 46385</strain>
    </source>
</reference>
<dbReference type="Pfam" id="PF03180">
    <property type="entry name" value="Lipoprotein_9"/>
    <property type="match status" value="1"/>
</dbReference>
<feature type="chain" id="PRO_5045141863" description="Lipoprotein" evidence="8">
    <location>
        <begin position="20"/>
        <end position="293"/>
    </location>
</feature>
<keyword evidence="5 6" id="KW-0449">Lipoprotein</keyword>